<evidence type="ECO:0000313" key="6">
    <source>
        <dbReference type="Proteomes" id="UP001597283"/>
    </source>
</evidence>
<comment type="cofactor">
    <cofactor evidence="4">
        <name>Mg(2+)</name>
        <dbReference type="ChEBI" id="CHEBI:18420"/>
    </cofactor>
</comment>
<keyword evidence="2 4" id="KW-0547">Nucleotide-binding</keyword>
<evidence type="ECO:0000256" key="4">
    <source>
        <dbReference type="RuleBase" id="RU361279"/>
    </source>
</evidence>
<evidence type="ECO:0000256" key="1">
    <source>
        <dbReference type="ARBA" id="ARBA00010638"/>
    </source>
</evidence>
<dbReference type="Proteomes" id="UP001597283">
    <property type="component" value="Unassembled WGS sequence"/>
</dbReference>
<accession>A0ABW4NF83</accession>
<keyword evidence="4" id="KW-0479">Metal-binding</keyword>
<gene>
    <name evidence="5" type="ORF">ACFSC3_13835</name>
</gene>
<dbReference type="GO" id="GO:0030272">
    <property type="term" value="F:5-formyltetrahydrofolate cyclo-ligase activity"/>
    <property type="evidence" value="ECO:0007669"/>
    <property type="project" value="UniProtKB-EC"/>
</dbReference>
<keyword evidence="3 4" id="KW-0067">ATP-binding</keyword>
<dbReference type="Pfam" id="PF01812">
    <property type="entry name" value="5-FTHF_cyc-lig"/>
    <property type="match status" value="1"/>
</dbReference>
<sequence>MSDEKNALRAHMRAERDAFAMASDAVVMPPADYLDRLGPDVIVASYVPLGSEADPTALAAAARAAGATLALPHVASRDGEMRFLAWTDSDPLMPGTFGIRQPDVNAPELRPDIVLTPLVAFDDALNRLGQGAGFYDRAFARLPDAWRLGIAWSVQQLLMIDCDPWDVPLHAVVTERGMVR</sequence>
<keyword evidence="6" id="KW-1185">Reference proteome</keyword>
<comment type="similarity">
    <text evidence="1 4">Belongs to the 5-formyltetrahydrofolate cyclo-ligase family.</text>
</comment>
<protein>
    <recommendedName>
        <fullName evidence="4">5-formyltetrahydrofolate cyclo-ligase</fullName>
        <ecNumber evidence="4">6.3.3.2</ecNumber>
    </recommendedName>
</protein>
<keyword evidence="5" id="KW-0436">Ligase</keyword>
<dbReference type="SUPFAM" id="SSF100950">
    <property type="entry name" value="NagB/RpiA/CoA transferase-like"/>
    <property type="match status" value="1"/>
</dbReference>
<dbReference type="InterPro" id="IPR037171">
    <property type="entry name" value="NagB/RpiA_transferase-like"/>
</dbReference>
<name>A0ABW4NF83_9SPHN</name>
<comment type="caution">
    <text evidence="5">The sequence shown here is derived from an EMBL/GenBank/DDBJ whole genome shotgun (WGS) entry which is preliminary data.</text>
</comment>
<dbReference type="PANTHER" id="PTHR23407">
    <property type="entry name" value="ATPASE INHIBITOR/5-FORMYLTETRAHYDROFOLATE CYCLO-LIGASE"/>
    <property type="match status" value="1"/>
</dbReference>
<dbReference type="InterPro" id="IPR002698">
    <property type="entry name" value="FTHF_cligase"/>
</dbReference>
<keyword evidence="4" id="KW-0460">Magnesium</keyword>
<evidence type="ECO:0000256" key="2">
    <source>
        <dbReference type="ARBA" id="ARBA00022741"/>
    </source>
</evidence>
<dbReference type="NCBIfam" id="TIGR02727">
    <property type="entry name" value="MTHFS_bact"/>
    <property type="match status" value="1"/>
</dbReference>
<dbReference type="EC" id="6.3.3.2" evidence="4"/>
<dbReference type="RefSeq" id="WP_380941036.1">
    <property type="nucleotide sequence ID" value="NZ_JBHUFC010000006.1"/>
</dbReference>
<dbReference type="PANTHER" id="PTHR23407:SF1">
    <property type="entry name" value="5-FORMYLTETRAHYDROFOLATE CYCLO-LIGASE"/>
    <property type="match status" value="1"/>
</dbReference>
<reference evidence="6" key="1">
    <citation type="journal article" date="2019" name="Int. J. Syst. Evol. Microbiol.">
        <title>The Global Catalogue of Microorganisms (GCM) 10K type strain sequencing project: providing services to taxonomists for standard genome sequencing and annotation.</title>
        <authorList>
            <consortium name="The Broad Institute Genomics Platform"/>
            <consortium name="The Broad Institute Genome Sequencing Center for Infectious Disease"/>
            <person name="Wu L."/>
            <person name="Ma J."/>
        </authorList>
    </citation>
    <scope>NUCLEOTIDE SEQUENCE [LARGE SCALE GENOMIC DNA]</scope>
    <source>
        <strain evidence="6">Q85</strain>
    </source>
</reference>
<organism evidence="5 6">
    <name type="scientific">Sphingomonas floccifaciens</name>
    <dbReference type="NCBI Taxonomy" id="1844115"/>
    <lineage>
        <taxon>Bacteria</taxon>
        <taxon>Pseudomonadati</taxon>
        <taxon>Pseudomonadota</taxon>
        <taxon>Alphaproteobacteria</taxon>
        <taxon>Sphingomonadales</taxon>
        <taxon>Sphingomonadaceae</taxon>
        <taxon>Sphingomonas</taxon>
    </lineage>
</organism>
<dbReference type="Gene3D" id="3.40.50.10420">
    <property type="entry name" value="NagB/RpiA/CoA transferase-like"/>
    <property type="match status" value="1"/>
</dbReference>
<dbReference type="PIRSF" id="PIRSF006806">
    <property type="entry name" value="FTHF_cligase"/>
    <property type="match status" value="1"/>
</dbReference>
<comment type="catalytic activity">
    <reaction evidence="4">
        <text>(6S)-5-formyl-5,6,7,8-tetrahydrofolate + ATP = (6R)-5,10-methenyltetrahydrofolate + ADP + phosphate</text>
        <dbReference type="Rhea" id="RHEA:10488"/>
        <dbReference type="ChEBI" id="CHEBI:30616"/>
        <dbReference type="ChEBI" id="CHEBI:43474"/>
        <dbReference type="ChEBI" id="CHEBI:57455"/>
        <dbReference type="ChEBI" id="CHEBI:57457"/>
        <dbReference type="ChEBI" id="CHEBI:456216"/>
        <dbReference type="EC" id="6.3.3.2"/>
    </reaction>
</comment>
<evidence type="ECO:0000313" key="5">
    <source>
        <dbReference type="EMBL" id="MFD1788647.1"/>
    </source>
</evidence>
<dbReference type="EMBL" id="JBHUFC010000006">
    <property type="protein sequence ID" value="MFD1788647.1"/>
    <property type="molecule type" value="Genomic_DNA"/>
</dbReference>
<evidence type="ECO:0000256" key="3">
    <source>
        <dbReference type="ARBA" id="ARBA00022840"/>
    </source>
</evidence>
<proteinExistence type="inferred from homology"/>
<dbReference type="InterPro" id="IPR024185">
    <property type="entry name" value="FTHF_cligase-like_sf"/>
</dbReference>